<evidence type="ECO:0000313" key="1">
    <source>
        <dbReference type="EMBL" id="KAI3735876.1"/>
    </source>
</evidence>
<organism evidence="1 2">
    <name type="scientific">Arctium lappa</name>
    <name type="common">Greater burdock</name>
    <name type="synonym">Lappa major</name>
    <dbReference type="NCBI Taxonomy" id="4217"/>
    <lineage>
        <taxon>Eukaryota</taxon>
        <taxon>Viridiplantae</taxon>
        <taxon>Streptophyta</taxon>
        <taxon>Embryophyta</taxon>
        <taxon>Tracheophyta</taxon>
        <taxon>Spermatophyta</taxon>
        <taxon>Magnoliopsida</taxon>
        <taxon>eudicotyledons</taxon>
        <taxon>Gunneridae</taxon>
        <taxon>Pentapetalae</taxon>
        <taxon>asterids</taxon>
        <taxon>campanulids</taxon>
        <taxon>Asterales</taxon>
        <taxon>Asteraceae</taxon>
        <taxon>Carduoideae</taxon>
        <taxon>Cardueae</taxon>
        <taxon>Arctiinae</taxon>
        <taxon>Arctium</taxon>
    </lineage>
</organism>
<name>A0ACB9CNR8_ARCLA</name>
<sequence>MIYSLTIGFLMYWHMHESCCANLVQHRFDGGGGDVAGGDDWGGEGVGGDEGGEEGGDESGGDEIGGDEGGDDDVGGNKGGGDDVGGEERGGNDVGGGGGRDSNNRIGIGKDAIHGFIRSDTKHVVAVVTCDPDKTITKTDNAHTAMYDALLIFL</sequence>
<dbReference type="EMBL" id="CM042050">
    <property type="protein sequence ID" value="KAI3735876.1"/>
    <property type="molecule type" value="Genomic_DNA"/>
</dbReference>
<gene>
    <name evidence="1" type="ORF">L6452_15399</name>
</gene>
<keyword evidence="2" id="KW-1185">Reference proteome</keyword>
<comment type="caution">
    <text evidence="1">The sequence shown here is derived from an EMBL/GenBank/DDBJ whole genome shotgun (WGS) entry which is preliminary data.</text>
</comment>
<evidence type="ECO:0000313" key="2">
    <source>
        <dbReference type="Proteomes" id="UP001055879"/>
    </source>
</evidence>
<protein>
    <submittedName>
        <fullName evidence="1">Uncharacterized protein</fullName>
    </submittedName>
</protein>
<accession>A0ACB9CNR8</accession>
<reference evidence="2" key="1">
    <citation type="journal article" date="2022" name="Mol. Ecol. Resour.">
        <title>The genomes of chicory, endive, great burdock and yacon provide insights into Asteraceae palaeo-polyploidization history and plant inulin production.</title>
        <authorList>
            <person name="Fan W."/>
            <person name="Wang S."/>
            <person name="Wang H."/>
            <person name="Wang A."/>
            <person name="Jiang F."/>
            <person name="Liu H."/>
            <person name="Zhao H."/>
            <person name="Xu D."/>
            <person name="Zhang Y."/>
        </authorList>
    </citation>
    <scope>NUCLEOTIDE SEQUENCE [LARGE SCALE GENOMIC DNA]</scope>
    <source>
        <strain evidence="2">cv. Niubang</strain>
    </source>
</reference>
<dbReference type="Proteomes" id="UP001055879">
    <property type="component" value="Linkage Group LG04"/>
</dbReference>
<proteinExistence type="predicted"/>
<reference evidence="1 2" key="2">
    <citation type="journal article" date="2022" name="Mol. Ecol. Resour.">
        <title>The genomes of chicory, endive, great burdock and yacon provide insights into Asteraceae paleo-polyploidization history and plant inulin production.</title>
        <authorList>
            <person name="Fan W."/>
            <person name="Wang S."/>
            <person name="Wang H."/>
            <person name="Wang A."/>
            <person name="Jiang F."/>
            <person name="Liu H."/>
            <person name="Zhao H."/>
            <person name="Xu D."/>
            <person name="Zhang Y."/>
        </authorList>
    </citation>
    <scope>NUCLEOTIDE SEQUENCE [LARGE SCALE GENOMIC DNA]</scope>
    <source>
        <strain evidence="2">cv. Niubang</strain>
    </source>
</reference>